<comment type="caution">
    <text evidence="1">The sequence shown here is derived from an EMBL/GenBank/DDBJ whole genome shotgun (WGS) entry which is preliminary data.</text>
</comment>
<dbReference type="EMBL" id="BAABDI010000036">
    <property type="protein sequence ID" value="GAA3989536.1"/>
    <property type="molecule type" value="Genomic_DNA"/>
</dbReference>
<gene>
    <name evidence="1" type="ORF">GCM10022407_37630</name>
</gene>
<evidence type="ECO:0000313" key="2">
    <source>
        <dbReference type="Proteomes" id="UP001501556"/>
    </source>
</evidence>
<dbReference type="Pfam" id="PF13366">
    <property type="entry name" value="PDDEXK_3"/>
    <property type="match status" value="1"/>
</dbReference>
<name>A0ABP7QXV2_9BACT</name>
<protein>
    <submittedName>
        <fullName evidence="1">GxxExxY protein</fullName>
    </submittedName>
</protein>
<reference evidence="2" key="1">
    <citation type="journal article" date="2019" name="Int. J. Syst. Evol. Microbiol.">
        <title>The Global Catalogue of Microorganisms (GCM) 10K type strain sequencing project: providing services to taxonomists for standard genome sequencing and annotation.</title>
        <authorList>
            <consortium name="The Broad Institute Genomics Platform"/>
            <consortium name="The Broad Institute Genome Sequencing Center for Infectious Disease"/>
            <person name="Wu L."/>
            <person name="Ma J."/>
        </authorList>
    </citation>
    <scope>NUCLEOTIDE SEQUENCE [LARGE SCALE GENOMIC DNA]</scope>
    <source>
        <strain evidence="2">JCM 17217</strain>
    </source>
</reference>
<dbReference type="Proteomes" id="UP001501556">
    <property type="component" value="Unassembled WGS sequence"/>
</dbReference>
<sequence length="128" mass="14725">MVDKQYLLSDVTEQVIGCAMRVHSTLGNGFPEVIYQRTLALELEASSILFAREKVHPVFYRDVRIGSRIVDFLIQDNLLLELKATSELTDSHFAQIINYLTAFRLEVGLLINFGQKSLQYRRFIKTKS</sequence>
<evidence type="ECO:0000313" key="1">
    <source>
        <dbReference type="EMBL" id="GAA3989536.1"/>
    </source>
</evidence>
<proteinExistence type="predicted"/>
<accession>A0ABP7QXV2</accession>
<dbReference type="InterPro" id="IPR026350">
    <property type="entry name" value="GxxExxY"/>
</dbReference>
<dbReference type="NCBIfam" id="TIGR04256">
    <property type="entry name" value="GxxExxY"/>
    <property type="match status" value="1"/>
</dbReference>
<organism evidence="1 2">
    <name type="scientific">Hymenobacter antarcticus</name>
    <dbReference type="NCBI Taxonomy" id="486270"/>
    <lineage>
        <taxon>Bacteria</taxon>
        <taxon>Pseudomonadati</taxon>
        <taxon>Bacteroidota</taxon>
        <taxon>Cytophagia</taxon>
        <taxon>Cytophagales</taxon>
        <taxon>Hymenobacteraceae</taxon>
        <taxon>Hymenobacter</taxon>
    </lineage>
</organism>
<keyword evidence="2" id="KW-1185">Reference proteome</keyword>
<dbReference type="RefSeq" id="WP_345126925.1">
    <property type="nucleotide sequence ID" value="NZ_BAABDI010000036.1"/>
</dbReference>